<dbReference type="InterPro" id="IPR029058">
    <property type="entry name" value="AB_hydrolase_fold"/>
</dbReference>
<organism evidence="2 3">
    <name type="scientific">Cryobacterium mannosilyticum</name>
    <dbReference type="NCBI Taxonomy" id="1259190"/>
    <lineage>
        <taxon>Bacteria</taxon>
        <taxon>Bacillati</taxon>
        <taxon>Actinomycetota</taxon>
        <taxon>Actinomycetes</taxon>
        <taxon>Micrococcales</taxon>
        <taxon>Microbacteriaceae</taxon>
        <taxon>Cryobacterium</taxon>
    </lineage>
</organism>
<sequence length="284" mass="30213">MPDSTRVFGTLRGGMPFLSFGSGPPLVVLPGISANHAAPAGGERRALTQPLLPFAQARRVWWVNRRPSLALDATMAELARDYAEALRSRFDGPVDVLAFSTGGSVALQLAVDHPDVVKRLVIVSAAYRLGPHGAPVQLRVAEELRADRPRRAAAEMFGLLGATAGTGRIFAALGWLIGPAFFRTSTSDLLATIHAEDGFDLRGRLGWITAPTLVIGGDRDAYYSPELFTETAALIPSGQLILYPGRGHLGTQTAPGFVQEVLGFLGDSPVAGTSSTPRAHRRRA</sequence>
<gene>
    <name evidence="2" type="ORF">E3O32_15315</name>
</gene>
<reference evidence="2 3" key="1">
    <citation type="submission" date="2019-03" db="EMBL/GenBank/DDBJ databases">
        <title>Genomics of glacier-inhabiting Cryobacterium strains.</title>
        <authorList>
            <person name="Liu Q."/>
            <person name="Xin Y.-H."/>
        </authorList>
    </citation>
    <scope>NUCLEOTIDE SEQUENCE [LARGE SCALE GENOMIC DNA]</scope>
    <source>
        <strain evidence="2 3">RHLT2-21</strain>
    </source>
</reference>
<dbReference type="InterPro" id="IPR050471">
    <property type="entry name" value="AB_hydrolase"/>
</dbReference>
<dbReference type="PANTHER" id="PTHR43433:SF5">
    <property type="entry name" value="AB HYDROLASE-1 DOMAIN-CONTAINING PROTEIN"/>
    <property type="match status" value="1"/>
</dbReference>
<dbReference type="GO" id="GO:0016787">
    <property type="term" value="F:hydrolase activity"/>
    <property type="evidence" value="ECO:0007669"/>
    <property type="project" value="UniProtKB-KW"/>
</dbReference>
<evidence type="ECO:0000313" key="3">
    <source>
        <dbReference type="Proteomes" id="UP000297643"/>
    </source>
</evidence>
<evidence type="ECO:0000259" key="1">
    <source>
        <dbReference type="Pfam" id="PF12697"/>
    </source>
</evidence>
<dbReference type="SUPFAM" id="SSF53474">
    <property type="entry name" value="alpha/beta-Hydrolases"/>
    <property type="match status" value="1"/>
</dbReference>
<keyword evidence="3" id="KW-1185">Reference proteome</keyword>
<protein>
    <submittedName>
        <fullName evidence="2">Alpha/beta hydrolase</fullName>
    </submittedName>
</protein>
<accession>A0A4R8W4Y8</accession>
<name>A0A4R8W4Y8_9MICO</name>
<dbReference type="PRINTS" id="PR00111">
    <property type="entry name" value="ABHYDROLASE"/>
</dbReference>
<dbReference type="AlphaFoldDB" id="A0A4R8W4Y8"/>
<dbReference type="PANTHER" id="PTHR43433">
    <property type="entry name" value="HYDROLASE, ALPHA/BETA FOLD FAMILY PROTEIN"/>
    <property type="match status" value="1"/>
</dbReference>
<dbReference type="RefSeq" id="WP_134510693.1">
    <property type="nucleotide sequence ID" value="NZ_SOFM01000046.1"/>
</dbReference>
<comment type="caution">
    <text evidence="2">The sequence shown here is derived from an EMBL/GenBank/DDBJ whole genome shotgun (WGS) entry which is preliminary data.</text>
</comment>
<dbReference type="Pfam" id="PF12697">
    <property type="entry name" value="Abhydrolase_6"/>
    <property type="match status" value="1"/>
</dbReference>
<dbReference type="Gene3D" id="3.40.50.1820">
    <property type="entry name" value="alpha/beta hydrolase"/>
    <property type="match status" value="1"/>
</dbReference>
<proteinExistence type="predicted"/>
<evidence type="ECO:0000313" key="2">
    <source>
        <dbReference type="EMBL" id="TFC00516.1"/>
    </source>
</evidence>
<dbReference type="Proteomes" id="UP000297643">
    <property type="component" value="Unassembled WGS sequence"/>
</dbReference>
<dbReference type="EMBL" id="SOFM01000046">
    <property type="protein sequence ID" value="TFC00516.1"/>
    <property type="molecule type" value="Genomic_DNA"/>
</dbReference>
<feature type="domain" description="AB hydrolase-1" evidence="1">
    <location>
        <begin position="50"/>
        <end position="255"/>
    </location>
</feature>
<dbReference type="InterPro" id="IPR000073">
    <property type="entry name" value="AB_hydrolase_1"/>
</dbReference>
<keyword evidence="2" id="KW-0378">Hydrolase</keyword>